<dbReference type="PRINTS" id="PR00081">
    <property type="entry name" value="GDHRDH"/>
</dbReference>
<evidence type="ECO:0000256" key="1">
    <source>
        <dbReference type="ARBA" id="ARBA00006484"/>
    </source>
</evidence>
<dbReference type="InterPro" id="IPR036291">
    <property type="entry name" value="NAD(P)-bd_dom_sf"/>
</dbReference>
<evidence type="ECO:0000256" key="2">
    <source>
        <dbReference type="ARBA" id="ARBA00023002"/>
    </source>
</evidence>
<dbReference type="PRINTS" id="PR00080">
    <property type="entry name" value="SDRFAMILY"/>
</dbReference>
<dbReference type="Gene3D" id="3.40.50.720">
    <property type="entry name" value="NAD(P)-binding Rossmann-like Domain"/>
    <property type="match status" value="1"/>
</dbReference>
<dbReference type="InterPro" id="IPR002347">
    <property type="entry name" value="SDR_fam"/>
</dbReference>
<evidence type="ECO:0000313" key="3">
    <source>
        <dbReference type="EMBL" id="GGO48599.1"/>
    </source>
</evidence>
<dbReference type="Pfam" id="PF13561">
    <property type="entry name" value="adh_short_C2"/>
    <property type="match status" value="1"/>
</dbReference>
<reference evidence="4" key="1">
    <citation type="journal article" date="2019" name="Int. J. Syst. Evol. Microbiol.">
        <title>The Global Catalogue of Microorganisms (GCM) 10K type strain sequencing project: providing services to taxonomists for standard genome sequencing and annotation.</title>
        <authorList>
            <consortium name="The Broad Institute Genomics Platform"/>
            <consortium name="The Broad Institute Genome Sequencing Center for Infectious Disease"/>
            <person name="Wu L."/>
            <person name="Ma J."/>
        </authorList>
    </citation>
    <scope>NUCLEOTIDE SEQUENCE [LARGE SCALE GENOMIC DNA]</scope>
    <source>
        <strain evidence="4">CGMCC 4.7349</strain>
    </source>
</reference>
<organism evidence="3 4">
    <name type="scientific">Streptomyces lasiicapitis</name>
    <dbReference type="NCBI Taxonomy" id="1923961"/>
    <lineage>
        <taxon>Bacteria</taxon>
        <taxon>Bacillati</taxon>
        <taxon>Actinomycetota</taxon>
        <taxon>Actinomycetes</taxon>
        <taxon>Kitasatosporales</taxon>
        <taxon>Streptomycetaceae</taxon>
        <taxon>Streptomyces</taxon>
    </lineage>
</organism>
<evidence type="ECO:0000313" key="4">
    <source>
        <dbReference type="Proteomes" id="UP000656881"/>
    </source>
</evidence>
<dbReference type="CDD" id="cd05233">
    <property type="entry name" value="SDR_c"/>
    <property type="match status" value="1"/>
</dbReference>
<protein>
    <submittedName>
        <fullName evidence="3">2-deoxy-D-gluconate 3-dehydrogenase</fullName>
    </submittedName>
</protein>
<dbReference type="SUPFAM" id="SSF51735">
    <property type="entry name" value="NAD(P)-binding Rossmann-fold domains"/>
    <property type="match status" value="1"/>
</dbReference>
<name>A0ABQ2M8P7_9ACTN</name>
<accession>A0ABQ2M8P7</accession>
<dbReference type="InterPro" id="IPR020904">
    <property type="entry name" value="Sc_DH/Rdtase_CS"/>
</dbReference>
<keyword evidence="4" id="KW-1185">Reference proteome</keyword>
<dbReference type="PROSITE" id="PS00061">
    <property type="entry name" value="ADH_SHORT"/>
    <property type="match status" value="1"/>
</dbReference>
<proteinExistence type="inferred from homology"/>
<dbReference type="Proteomes" id="UP000656881">
    <property type="component" value="Unassembled WGS sequence"/>
</dbReference>
<dbReference type="PANTHER" id="PTHR42760">
    <property type="entry name" value="SHORT-CHAIN DEHYDROGENASES/REDUCTASES FAMILY MEMBER"/>
    <property type="match status" value="1"/>
</dbReference>
<gene>
    <name evidence="3" type="primary">kduD</name>
    <name evidence="3" type="ORF">GCM10012286_44570</name>
</gene>
<dbReference type="NCBIfam" id="NF005559">
    <property type="entry name" value="PRK07231.1"/>
    <property type="match status" value="1"/>
</dbReference>
<comment type="similarity">
    <text evidence="1">Belongs to the short-chain dehydrogenases/reductases (SDR) family.</text>
</comment>
<dbReference type="EMBL" id="BMNG01000010">
    <property type="protein sequence ID" value="GGO48599.1"/>
    <property type="molecule type" value="Genomic_DNA"/>
</dbReference>
<dbReference type="RefSeq" id="WP_189175347.1">
    <property type="nucleotide sequence ID" value="NZ_BMNG01000010.1"/>
</dbReference>
<comment type="caution">
    <text evidence="3">The sequence shown here is derived from an EMBL/GenBank/DDBJ whole genome shotgun (WGS) entry which is preliminary data.</text>
</comment>
<sequence>MDNSGINSEQDVRRPVAVVTGVAQGIGRNVAEVLAAEGYALVLADIKEPTETLAAVRDAGAEAVATVGDITSESHVARLVEQTQERFGRVDVLVNNAGVSLLSAAEDTTAEQWRRVLEVNLTGPFFLCRAFGRLMLEAGGGSIVNVASIAGLHGVADRAAYNASKHGLIGLTRTLAAEWGGRGVRVNAVCPGWVKTEMDAADQASGGYADSDIVERVPMARFAAPGDIAQATAFLADAARSGFINGAALPVDGGWTADASWTSLRLRKR</sequence>
<keyword evidence="2" id="KW-0560">Oxidoreductase</keyword>
<dbReference type="PANTHER" id="PTHR42760:SF133">
    <property type="entry name" value="3-OXOACYL-[ACYL-CARRIER-PROTEIN] REDUCTASE"/>
    <property type="match status" value="1"/>
</dbReference>